<gene>
    <name evidence="3" type="ORF">GCM10007418_17380</name>
</gene>
<dbReference type="EMBL" id="BMFF01000003">
    <property type="protein sequence ID" value="GGC98559.1"/>
    <property type="molecule type" value="Genomic_DNA"/>
</dbReference>
<protein>
    <submittedName>
        <fullName evidence="3">ATPase</fullName>
    </submittedName>
</protein>
<keyword evidence="2" id="KW-1133">Transmembrane helix</keyword>
<reference evidence="4" key="1">
    <citation type="journal article" date="2019" name="Int. J. Syst. Evol. Microbiol.">
        <title>The Global Catalogue of Microorganisms (GCM) 10K type strain sequencing project: providing services to taxonomists for standard genome sequencing and annotation.</title>
        <authorList>
            <consortium name="The Broad Institute Genomics Platform"/>
            <consortium name="The Broad Institute Genome Sequencing Center for Infectious Disease"/>
            <person name="Wu L."/>
            <person name="Ma J."/>
        </authorList>
    </citation>
    <scope>NUCLEOTIDE SEQUENCE [LARGE SCALE GENOMIC DNA]</scope>
    <source>
        <strain evidence="4">CGMCC 1.12482</strain>
    </source>
</reference>
<sequence>MKQRNPDEGLTSFRATDDADPLDARAVENIRTPVRMESRDSGTGALWALCGALTLSLVGFGYWSHQQQTKLQQQLVATQNSFARISEEAAGRIQDVTGKLSATESSRTVAEQSREERLTGMQRQLTELAERIVAQDRLIQAANATDDELAGRLETQRENQQTLTTQTGELAELVAAQADRITTAEAQAAGNATQLEGIANQIAGLNDSLAQLQELEGELASQSRTTAALAQRLEALAEEGAGANIEQELLVLRTEMEERQNYNQEALQSIDAFRRQINRTIVTLKEQIANLQQQLARS</sequence>
<feature type="coiled-coil region" evidence="1">
    <location>
        <begin position="195"/>
        <end position="232"/>
    </location>
</feature>
<dbReference type="RefSeq" id="WP_150278497.1">
    <property type="nucleotide sequence ID" value="NZ_BMFF01000003.1"/>
</dbReference>
<accession>A0ABQ1PJX2</accession>
<keyword evidence="2" id="KW-0472">Membrane</keyword>
<keyword evidence="1" id="KW-0175">Coiled coil</keyword>
<evidence type="ECO:0000313" key="4">
    <source>
        <dbReference type="Proteomes" id="UP000638188"/>
    </source>
</evidence>
<proteinExistence type="predicted"/>
<organism evidence="3 4">
    <name type="scientific">Halopseudomonas salina</name>
    <dbReference type="NCBI Taxonomy" id="1323744"/>
    <lineage>
        <taxon>Bacteria</taxon>
        <taxon>Pseudomonadati</taxon>
        <taxon>Pseudomonadota</taxon>
        <taxon>Gammaproteobacteria</taxon>
        <taxon>Pseudomonadales</taxon>
        <taxon>Pseudomonadaceae</taxon>
        <taxon>Halopseudomonas</taxon>
    </lineage>
</organism>
<evidence type="ECO:0000313" key="3">
    <source>
        <dbReference type="EMBL" id="GGC98559.1"/>
    </source>
</evidence>
<evidence type="ECO:0000256" key="2">
    <source>
        <dbReference type="SAM" id="Phobius"/>
    </source>
</evidence>
<keyword evidence="2" id="KW-0812">Transmembrane</keyword>
<dbReference type="Proteomes" id="UP000638188">
    <property type="component" value="Unassembled WGS sequence"/>
</dbReference>
<feature type="transmembrane region" description="Helical" evidence="2">
    <location>
        <begin position="45"/>
        <end position="63"/>
    </location>
</feature>
<evidence type="ECO:0000256" key="1">
    <source>
        <dbReference type="SAM" id="Coils"/>
    </source>
</evidence>
<keyword evidence="4" id="KW-1185">Reference proteome</keyword>
<name>A0ABQ1PJX2_9GAMM</name>
<comment type="caution">
    <text evidence="3">The sequence shown here is derived from an EMBL/GenBank/DDBJ whole genome shotgun (WGS) entry which is preliminary data.</text>
</comment>